<evidence type="ECO:0000313" key="8">
    <source>
        <dbReference type="Proteomes" id="UP000184671"/>
    </source>
</evidence>
<dbReference type="CDD" id="cd01127">
    <property type="entry name" value="TrwB_TraG_TraD_VirD4"/>
    <property type="match status" value="1"/>
</dbReference>
<comment type="catalytic activity">
    <reaction evidence="2">
        <text>Couples ATP hydrolysis with the unwinding of duplex DNA by translocating in the 3'-5' direction.</text>
        <dbReference type="EC" id="5.6.2.4"/>
    </reaction>
</comment>
<sequence length="540" mass="59325">MEIVIGKDGDRDVAVDAQELVTGRTCIIAQSGAGKSWSIAVICEQLLQARVGFCLIDTEGEYSSLRDRFHLLWIGSGDDCDIDIERANLRELMQNAICSRTAVIFDVSETDMQEKVALLADILYDLESGLKKPFLLIVEEADKFIPQSGDSIKKIEEISRRGRKRGLGMLVATQRPSLVTKNVLSQCNNQVIGKLSIENDLKAVSLFFSSRKEVAELAELEPGEFFVMGGLSREKVRMRFRDRLCEHRGLTPRLVPARPVRPAEPRPAEPARAEPARTEPCGPEDLPREEPAEAPQAAANAVIPVLLREEALDIAKARRKRRFLILEPEERIVSGERVYRPLHRVDIRYIGGLLRRSTKTASFVIDGFTGCIVEMDRGLKVRPGFSELLGLDEAAVRVVAGLANGGSTLTEIEADTHLPPAAVKKAIKSLTGAKLITEMKTVGDTTVYVPLLAEDVPALSALRPGSGDLPMEPLRGESLEAKATESSLRTILKGLEPTAEIVGFDTIYYPVYLIRFASERGDRSIVLDGCTGKELLFPGS</sequence>
<comment type="catalytic activity">
    <reaction evidence="4">
        <text>ATP + H2O = ADP + phosphate + H(+)</text>
        <dbReference type="Rhea" id="RHEA:13065"/>
        <dbReference type="ChEBI" id="CHEBI:15377"/>
        <dbReference type="ChEBI" id="CHEBI:15378"/>
        <dbReference type="ChEBI" id="CHEBI:30616"/>
        <dbReference type="ChEBI" id="CHEBI:43474"/>
        <dbReference type="ChEBI" id="CHEBI:456216"/>
        <dbReference type="EC" id="5.6.2.4"/>
    </reaction>
</comment>
<dbReference type="Gene3D" id="3.40.50.300">
    <property type="entry name" value="P-loop containing nucleotide triphosphate hydrolases"/>
    <property type="match status" value="1"/>
</dbReference>
<dbReference type="Proteomes" id="UP000184671">
    <property type="component" value="Unassembled WGS sequence"/>
</dbReference>
<protein>
    <submittedName>
        <fullName evidence="7">Type IV secretory pathway, VirB4 components</fullName>
    </submittedName>
</protein>
<feature type="compositionally biased region" description="Basic and acidic residues" evidence="5">
    <location>
        <begin position="261"/>
        <end position="277"/>
    </location>
</feature>
<dbReference type="SUPFAM" id="SSF52540">
    <property type="entry name" value="P-loop containing nucleoside triphosphate hydrolases"/>
    <property type="match status" value="1"/>
</dbReference>
<dbReference type="InterPro" id="IPR002789">
    <property type="entry name" value="HerA_central"/>
</dbReference>
<dbReference type="GO" id="GO:0043138">
    <property type="term" value="F:3'-5' DNA helicase activity"/>
    <property type="evidence" value="ECO:0007669"/>
    <property type="project" value="UniProtKB-EC"/>
</dbReference>
<comment type="similarity">
    <text evidence="1">Belongs to the HerA family.</text>
</comment>
<dbReference type="InterPro" id="IPR027417">
    <property type="entry name" value="P-loop_NTPase"/>
</dbReference>
<dbReference type="OrthoDB" id="107033at2157"/>
<comment type="catalytic activity">
    <reaction evidence="3">
        <text>ATP + H2O = ADP + phosphate + H(+)</text>
        <dbReference type="Rhea" id="RHEA:13065"/>
        <dbReference type="ChEBI" id="CHEBI:15377"/>
        <dbReference type="ChEBI" id="CHEBI:15378"/>
        <dbReference type="ChEBI" id="CHEBI:30616"/>
        <dbReference type="ChEBI" id="CHEBI:43474"/>
        <dbReference type="ChEBI" id="CHEBI:456216"/>
        <dbReference type="EC" id="5.6.2.3"/>
    </reaction>
</comment>
<dbReference type="STRING" id="118126.L21_0479"/>
<feature type="region of interest" description="Disordered" evidence="5">
    <location>
        <begin position="256"/>
        <end position="294"/>
    </location>
</feature>
<gene>
    <name evidence="7" type="ORF">L21_0479</name>
</gene>
<proteinExistence type="inferred from homology"/>
<dbReference type="InterPro" id="IPR008571">
    <property type="entry name" value="HerA-like"/>
</dbReference>
<evidence type="ECO:0000256" key="3">
    <source>
        <dbReference type="ARBA" id="ARBA00048954"/>
    </source>
</evidence>
<organism evidence="7 8">
    <name type="scientific">Methanoculleus chikugoensis</name>
    <dbReference type="NCBI Taxonomy" id="118126"/>
    <lineage>
        <taxon>Archaea</taxon>
        <taxon>Methanobacteriati</taxon>
        <taxon>Methanobacteriota</taxon>
        <taxon>Stenosarchaea group</taxon>
        <taxon>Methanomicrobia</taxon>
        <taxon>Methanomicrobiales</taxon>
        <taxon>Methanomicrobiaceae</taxon>
        <taxon>Methanoculleus</taxon>
    </lineage>
</organism>
<dbReference type="PANTHER" id="PTHR42957:SF1">
    <property type="entry name" value="HELICASE MJ1565-RELATED"/>
    <property type="match status" value="1"/>
</dbReference>
<evidence type="ECO:0000256" key="5">
    <source>
        <dbReference type="SAM" id="MobiDB-lite"/>
    </source>
</evidence>
<evidence type="ECO:0000313" key="7">
    <source>
        <dbReference type="EMBL" id="SCL74599.1"/>
    </source>
</evidence>
<dbReference type="AlphaFoldDB" id="A0A1M4MI47"/>
<evidence type="ECO:0000259" key="6">
    <source>
        <dbReference type="Pfam" id="PF01935"/>
    </source>
</evidence>
<dbReference type="RefSeq" id="WP_074368900.1">
    <property type="nucleotide sequence ID" value="NZ_FMID01000014.1"/>
</dbReference>
<evidence type="ECO:0000256" key="2">
    <source>
        <dbReference type="ARBA" id="ARBA00034617"/>
    </source>
</evidence>
<dbReference type="EMBL" id="FMID01000014">
    <property type="protein sequence ID" value="SCL74599.1"/>
    <property type="molecule type" value="Genomic_DNA"/>
</dbReference>
<dbReference type="GO" id="GO:0043139">
    <property type="term" value="F:5'-3' DNA helicase activity"/>
    <property type="evidence" value="ECO:0007669"/>
    <property type="project" value="UniProtKB-EC"/>
</dbReference>
<accession>A0A1M4MI47</accession>
<dbReference type="Pfam" id="PF01935">
    <property type="entry name" value="DUF87"/>
    <property type="match status" value="1"/>
</dbReference>
<dbReference type="PANTHER" id="PTHR42957">
    <property type="entry name" value="HELICASE MJ1565-RELATED"/>
    <property type="match status" value="1"/>
</dbReference>
<name>A0A1M4MI47_9EURY</name>
<evidence type="ECO:0000256" key="4">
    <source>
        <dbReference type="ARBA" id="ARBA00048988"/>
    </source>
</evidence>
<feature type="domain" description="Helicase HerA central" evidence="6">
    <location>
        <begin position="8"/>
        <end position="94"/>
    </location>
</feature>
<reference evidence="7 8" key="1">
    <citation type="submission" date="2016-08" db="EMBL/GenBank/DDBJ databases">
        <authorList>
            <person name="Seilhamer J.J."/>
        </authorList>
    </citation>
    <scope>NUCLEOTIDE SEQUENCE [LARGE SCALE GENOMIC DNA]</scope>
    <source>
        <strain evidence="7">L21-II-0</strain>
    </source>
</reference>
<evidence type="ECO:0000256" key="1">
    <source>
        <dbReference type="ARBA" id="ARBA00007816"/>
    </source>
</evidence>